<protein>
    <submittedName>
        <fullName evidence="2">Uncharacterized protein</fullName>
    </submittedName>
</protein>
<comment type="caution">
    <text evidence="2">The sequence shown here is derived from an EMBL/GenBank/DDBJ whole genome shotgun (WGS) entry which is preliminary data.</text>
</comment>
<gene>
    <name evidence="2" type="ORF">ABID13_003802</name>
</gene>
<name>A0ABV2G1I0_9FIRM</name>
<dbReference type="EMBL" id="JBEPLZ010000016">
    <property type="protein sequence ID" value="MET3572145.1"/>
    <property type="molecule type" value="Genomic_DNA"/>
</dbReference>
<keyword evidence="3" id="KW-1185">Reference proteome</keyword>
<evidence type="ECO:0000256" key="1">
    <source>
        <dbReference type="SAM" id="MobiDB-lite"/>
    </source>
</evidence>
<dbReference type="Proteomes" id="UP001549200">
    <property type="component" value="Unassembled WGS sequence"/>
</dbReference>
<evidence type="ECO:0000313" key="3">
    <source>
        <dbReference type="Proteomes" id="UP001549200"/>
    </source>
</evidence>
<feature type="region of interest" description="Disordered" evidence="1">
    <location>
        <begin position="1"/>
        <end position="31"/>
    </location>
</feature>
<evidence type="ECO:0000313" key="2">
    <source>
        <dbReference type="EMBL" id="MET3572145.1"/>
    </source>
</evidence>
<accession>A0ABV2G1I0</accession>
<sequence>MGLPSGGQQDLHCGGLGVSTVRGSDRGMDYE</sequence>
<organism evidence="2 3">
    <name type="scientific">Enterocloster citroniae</name>
    <dbReference type="NCBI Taxonomy" id="358743"/>
    <lineage>
        <taxon>Bacteria</taxon>
        <taxon>Bacillati</taxon>
        <taxon>Bacillota</taxon>
        <taxon>Clostridia</taxon>
        <taxon>Lachnospirales</taxon>
        <taxon>Lachnospiraceae</taxon>
        <taxon>Enterocloster</taxon>
    </lineage>
</organism>
<proteinExistence type="predicted"/>
<reference evidence="2 3" key="1">
    <citation type="submission" date="2024-06" db="EMBL/GenBank/DDBJ databases">
        <title>Genomic Encyclopedia of Type Strains, Phase IV (KMG-IV): sequencing the most valuable type-strain genomes for metagenomic binning, comparative biology and taxonomic classification.</title>
        <authorList>
            <person name="Goeker M."/>
        </authorList>
    </citation>
    <scope>NUCLEOTIDE SEQUENCE [LARGE SCALE GENOMIC DNA]</scope>
    <source>
        <strain evidence="2 3">DSM 19261</strain>
    </source>
</reference>